<evidence type="ECO:0000256" key="1">
    <source>
        <dbReference type="SAM" id="MobiDB-lite"/>
    </source>
</evidence>
<protein>
    <submittedName>
        <fullName evidence="2">Uncharacterized protein</fullName>
    </submittedName>
</protein>
<dbReference type="EMBL" id="KQ085962">
    <property type="protein sequence ID" value="KLO13308.1"/>
    <property type="molecule type" value="Genomic_DNA"/>
</dbReference>
<dbReference type="Proteomes" id="UP000053477">
    <property type="component" value="Unassembled WGS sequence"/>
</dbReference>
<reference evidence="2 3" key="1">
    <citation type="submission" date="2015-04" db="EMBL/GenBank/DDBJ databases">
        <title>Complete genome sequence of Schizopora paradoxa KUC8140, a cosmopolitan wood degrader in East Asia.</title>
        <authorList>
            <consortium name="DOE Joint Genome Institute"/>
            <person name="Min B."/>
            <person name="Park H."/>
            <person name="Jang Y."/>
            <person name="Kim J.-J."/>
            <person name="Kim K.H."/>
            <person name="Pangilinan J."/>
            <person name="Lipzen A."/>
            <person name="Riley R."/>
            <person name="Grigoriev I.V."/>
            <person name="Spatafora J.W."/>
            <person name="Choi I.-G."/>
        </authorList>
    </citation>
    <scope>NUCLEOTIDE SEQUENCE [LARGE SCALE GENOMIC DNA]</scope>
    <source>
        <strain evidence="2 3">KUC8140</strain>
    </source>
</reference>
<sequence>MRARQLTREQASLPRQRSDKEMKRTISAMIPRAKNGNLQTLQYLAEGVRKIPEFVTLEVFEAFLENLQASKVPSIESLQTSFALKADGTFRDSRNQCAFQAIQGLINATPLIRSKREIGELLVARWPDVLSWMWYFYIACFERNLANKKLKQDMQRRITLMFAAGCSQNDYALALAHTPGTIRLATLVCMLDPAESFLDKSETCLGTFTLMNFLQSSFPASTVTTFLLNEMLEALGDGGKLFVDRYISHLIESFDTPEIMEIAVSAYLALFMILNQIPKHPLSVLLRAHDPIAILTAMLHRALNILSDAKSGRFGSKYTAKLPRVIAMFFHQVYGLLRTGEGRSKLALQALQDGIMTVLIECAPLAFAFDTIDRNKMVDLLKVLTCLTTRIPVARQASAELERIESRCSVRVRLNSSTPDVRKAWLTFCDAIYARRTIRVSSWIAF</sequence>
<organism evidence="2 3">
    <name type="scientific">Schizopora paradoxa</name>
    <dbReference type="NCBI Taxonomy" id="27342"/>
    <lineage>
        <taxon>Eukaryota</taxon>
        <taxon>Fungi</taxon>
        <taxon>Dikarya</taxon>
        <taxon>Basidiomycota</taxon>
        <taxon>Agaricomycotina</taxon>
        <taxon>Agaricomycetes</taxon>
        <taxon>Hymenochaetales</taxon>
        <taxon>Schizoporaceae</taxon>
        <taxon>Schizopora</taxon>
    </lineage>
</organism>
<name>A0A0H2RV15_9AGAM</name>
<keyword evidence="3" id="KW-1185">Reference proteome</keyword>
<feature type="region of interest" description="Disordered" evidence="1">
    <location>
        <begin position="1"/>
        <end position="22"/>
    </location>
</feature>
<dbReference type="STRING" id="27342.A0A0H2RV15"/>
<dbReference type="InParanoid" id="A0A0H2RV15"/>
<gene>
    <name evidence="2" type="ORF">SCHPADRAFT_940552</name>
</gene>
<evidence type="ECO:0000313" key="2">
    <source>
        <dbReference type="EMBL" id="KLO13308.1"/>
    </source>
</evidence>
<proteinExistence type="predicted"/>
<evidence type="ECO:0000313" key="3">
    <source>
        <dbReference type="Proteomes" id="UP000053477"/>
    </source>
</evidence>
<dbReference type="AlphaFoldDB" id="A0A0H2RV15"/>
<accession>A0A0H2RV15</accession>